<keyword evidence="2 6" id="KW-0479">Metal-binding</keyword>
<dbReference type="PRINTS" id="PR01576">
    <property type="entry name" value="PDEFORMYLASE"/>
</dbReference>
<dbReference type="FunFam" id="3.90.45.10:FF:000005">
    <property type="entry name" value="Peptide deformylase"/>
    <property type="match status" value="1"/>
</dbReference>
<dbReference type="GO" id="GO:0042586">
    <property type="term" value="F:peptide deformylase activity"/>
    <property type="evidence" value="ECO:0007669"/>
    <property type="project" value="UniProtKB-UniRule"/>
</dbReference>
<evidence type="ECO:0000313" key="8">
    <source>
        <dbReference type="EMBL" id="GEP57921.1"/>
    </source>
</evidence>
<evidence type="ECO:0000256" key="5">
    <source>
        <dbReference type="ARBA" id="ARBA00023004"/>
    </source>
</evidence>
<dbReference type="InterPro" id="IPR036821">
    <property type="entry name" value="Peptide_deformylase_sf"/>
</dbReference>
<evidence type="ECO:0000313" key="9">
    <source>
        <dbReference type="Proteomes" id="UP000321058"/>
    </source>
</evidence>
<dbReference type="NCBIfam" id="NF001159">
    <property type="entry name" value="PRK00150.1-3"/>
    <property type="match status" value="1"/>
</dbReference>
<gene>
    <name evidence="6 8" type="primary">def</name>
    <name evidence="8" type="ORF">RSO01_50870</name>
</gene>
<feature type="region of interest" description="Disordered" evidence="7">
    <location>
        <begin position="166"/>
        <end position="189"/>
    </location>
</feature>
<dbReference type="CDD" id="cd00487">
    <property type="entry name" value="Pep_deformylase"/>
    <property type="match status" value="1"/>
</dbReference>
<proteinExistence type="inferred from homology"/>
<keyword evidence="4 6" id="KW-0648">Protein biosynthesis</keyword>
<keyword evidence="3 6" id="KW-0378">Hydrolase</keyword>
<dbReference type="Gene3D" id="3.90.45.10">
    <property type="entry name" value="Peptide deformylase"/>
    <property type="match status" value="1"/>
</dbReference>
<evidence type="ECO:0000256" key="7">
    <source>
        <dbReference type="SAM" id="MobiDB-lite"/>
    </source>
</evidence>
<comment type="caution">
    <text evidence="8">The sequence shown here is derived from an EMBL/GenBank/DDBJ whole genome shotgun (WGS) entry which is preliminary data.</text>
</comment>
<accession>A0A512NG52</accession>
<dbReference type="Proteomes" id="UP000321058">
    <property type="component" value="Unassembled WGS sequence"/>
</dbReference>
<comment type="cofactor">
    <cofactor evidence="6">
        <name>Fe(2+)</name>
        <dbReference type="ChEBI" id="CHEBI:29033"/>
    </cofactor>
    <text evidence="6">Binds 1 Fe(2+) ion.</text>
</comment>
<dbReference type="AlphaFoldDB" id="A0A512NG52"/>
<keyword evidence="5 6" id="KW-0408">Iron</keyword>
<evidence type="ECO:0000256" key="2">
    <source>
        <dbReference type="ARBA" id="ARBA00022723"/>
    </source>
</evidence>
<dbReference type="PIRSF" id="PIRSF004749">
    <property type="entry name" value="Pep_def"/>
    <property type="match status" value="1"/>
</dbReference>
<evidence type="ECO:0000256" key="1">
    <source>
        <dbReference type="ARBA" id="ARBA00010759"/>
    </source>
</evidence>
<dbReference type="Pfam" id="PF01327">
    <property type="entry name" value="Pep_deformylase"/>
    <property type="match status" value="1"/>
</dbReference>
<protein>
    <recommendedName>
        <fullName evidence="6">Peptide deformylase</fullName>
        <shortName evidence="6">PDF</shortName>
        <ecNumber evidence="6">3.5.1.88</ecNumber>
    </recommendedName>
    <alternativeName>
        <fullName evidence="6">Polypeptide deformylase</fullName>
    </alternativeName>
</protein>
<feature type="binding site" evidence="6">
    <location>
        <position position="94"/>
    </location>
    <ligand>
        <name>Fe cation</name>
        <dbReference type="ChEBI" id="CHEBI:24875"/>
    </ligand>
</feature>
<dbReference type="NCBIfam" id="TIGR00079">
    <property type="entry name" value="pept_deformyl"/>
    <property type="match status" value="1"/>
</dbReference>
<comment type="catalytic activity">
    <reaction evidence="6">
        <text>N-terminal N-formyl-L-methionyl-[peptide] + H2O = N-terminal L-methionyl-[peptide] + formate</text>
        <dbReference type="Rhea" id="RHEA:24420"/>
        <dbReference type="Rhea" id="RHEA-COMP:10639"/>
        <dbReference type="Rhea" id="RHEA-COMP:10640"/>
        <dbReference type="ChEBI" id="CHEBI:15377"/>
        <dbReference type="ChEBI" id="CHEBI:15740"/>
        <dbReference type="ChEBI" id="CHEBI:49298"/>
        <dbReference type="ChEBI" id="CHEBI:64731"/>
        <dbReference type="EC" id="3.5.1.88"/>
    </reaction>
</comment>
<reference evidence="8 9" key="1">
    <citation type="submission" date="2019-07" db="EMBL/GenBank/DDBJ databases">
        <title>Whole genome shotgun sequence of Reyranella soli NBRC 108950.</title>
        <authorList>
            <person name="Hosoyama A."/>
            <person name="Uohara A."/>
            <person name="Ohji S."/>
            <person name="Ichikawa N."/>
        </authorList>
    </citation>
    <scope>NUCLEOTIDE SEQUENCE [LARGE SCALE GENOMIC DNA]</scope>
    <source>
        <strain evidence="8 9">NBRC 108950</strain>
    </source>
</reference>
<dbReference type="InterPro" id="IPR023635">
    <property type="entry name" value="Peptide_deformylase"/>
</dbReference>
<dbReference type="PANTHER" id="PTHR10458:SF22">
    <property type="entry name" value="PEPTIDE DEFORMYLASE"/>
    <property type="match status" value="1"/>
</dbReference>
<keyword evidence="9" id="KW-1185">Reference proteome</keyword>
<dbReference type="GO" id="GO:0046872">
    <property type="term" value="F:metal ion binding"/>
    <property type="evidence" value="ECO:0007669"/>
    <property type="project" value="UniProtKB-KW"/>
</dbReference>
<evidence type="ECO:0000256" key="4">
    <source>
        <dbReference type="ARBA" id="ARBA00022917"/>
    </source>
</evidence>
<dbReference type="HAMAP" id="MF_00163">
    <property type="entry name" value="Pep_deformylase"/>
    <property type="match status" value="1"/>
</dbReference>
<dbReference type="GO" id="GO:0006412">
    <property type="term" value="P:translation"/>
    <property type="evidence" value="ECO:0007669"/>
    <property type="project" value="UniProtKB-UniRule"/>
</dbReference>
<feature type="active site" evidence="6">
    <location>
        <position position="137"/>
    </location>
</feature>
<dbReference type="PANTHER" id="PTHR10458">
    <property type="entry name" value="PEPTIDE DEFORMYLASE"/>
    <property type="match status" value="1"/>
</dbReference>
<name>A0A512NG52_9HYPH</name>
<dbReference type="RefSeq" id="WP_147152662.1">
    <property type="nucleotide sequence ID" value="NZ_BKAJ01000090.1"/>
</dbReference>
<dbReference type="EC" id="3.5.1.88" evidence="6"/>
<dbReference type="SUPFAM" id="SSF56420">
    <property type="entry name" value="Peptide deformylase"/>
    <property type="match status" value="1"/>
</dbReference>
<evidence type="ECO:0000256" key="3">
    <source>
        <dbReference type="ARBA" id="ARBA00022801"/>
    </source>
</evidence>
<dbReference type="EMBL" id="BKAJ01000090">
    <property type="protein sequence ID" value="GEP57921.1"/>
    <property type="molecule type" value="Genomic_DNA"/>
</dbReference>
<feature type="binding site" evidence="6">
    <location>
        <position position="140"/>
    </location>
    <ligand>
        <name>Fe cation</name>
        <dbReference type="ChEBI" id="CHEBI:24875"/>
    </ligand>
</feature>
<organism evidence="8 9">
    <name type="scientific">Reyranella soli</name>
    <dbReference type="NCBI Taxonomy" id="1230389"/>
    <lineage>
        <taxon>Bacteria</taxon>
        <taxon>Pseudomonadati</taxon>
        <taxon>Pseudomonadota</taxon>
        <taxon>Alphaproteobacteria</taxon>
        <taxon>Hyphomicrobiales</taxon>
        <taxon>Reyranellaceae</taxon>
        <taxon>Reyranella</taxon>
    </lineage>
</organism>
<dbReference type="OrthoDB" id="9804313at2"/>
<comment type="similarity">
    <text evidence="1 6">Belongs to the polypeptide deformylase family.</text>
</comment>
<feature type="binding site" evidence="6">
    <location>
        <position position="136"/>
    </location>
    <ligand>
        <name>Fe cation</name>
        <dbReference type="ChEBI" id="CHEBI:24875"/>
    </ligand>
</feature>
<evidence type="ECO:0000256" key="6">
    <source>
        <dbReference type="HAMAP-Rule" id="MF_00163"/>
    </source>
</evidence>
<sequence length="189" mass="21153">MALLPILTAPDPRLKKKSKPVEAVDDGVRRLMDDMLETMYAAPGIGLAAPQVGELRRVIVLDIDREDVKTGPLFMANPEIVEASDEDVSYEEGCLSVPDHYSDVVRPAKVTVRYLDRDGKQQDMTCEGLLATCVQHEIDHLDGILFIDHISALKRNMILRKLLKARKEKERDEAEGKPADKTKDPEHAL</sequence>
<comment type="function">
    <text evidence="6">Removes the formyl group from the N-terminal Met of newly synthesized proteins. Requires at least a dipeptide for an efficient rate of reaction. N-terminal L-methionine is a prerequisite for activity but the enzyme has broad specificity at other positions.</text>
</comment>